<reference evidence="3" key="1">
    <citation type="submission" date="2014-09" db="EMBL/GenBank/DDBJ databases">
        <authorList>
            <person name="Sharma Rahul"/>
            <person name="Thines Marco"/>
        </authorList>
    </citation>
    <scope>NUCLEOTIDE SEQUENCE [LARGE SCALE GENOMIC DNA]</scope>
</reference>
<dbReference type="RefSeq" id="XP_024577195.1">
    <property type="nucleotide sequence ID" value="XM_024726527.1"/>
</dbReference>
<proteinExistence type="predicted"/>
<evidence type="ECO:0008006" key="4">
    <source>
        <dbReference type="Google" id="ProtNLM"/>
    </source>
</evidence>
<feature type="signal peptide" evidence="1">
    <location>
        <begin position="1"/>
        <end position="20"/>
    </location>
</feature>
<dbReference type="Proteomes" id="UP000054928">
    <property type="component" value="Unassembled WGS sequence"/>
</dbReference>
<protein>
    <recommendedName>
        <fullName evidence="4">RxLR-like protein</fullName>
    </recommendedName>
</protein>
<dbReference type="EMBL" id="CCYD01000523">
    <property type="protein sequence ID" value="CEG40826.1"/>
    <property type="molecule type" value="Genomic_DNA"/>
</dbReference>
<accession>A0A0P1AJ95</accession>
<dbReference type="AlphaFoldDB" id="A0A0P1AJ95"/>
<name>A0A0P1AJ95_PLAHL</name>
<keyword evidence="1" id="KW-0732">Signal</keyword>
<dbReference type="GeneID" id="36406061"/>
<sequence length="423" mass="47469">MGGAFSKVAVLIISAPTLTAVKSYVPNSQTEQNHDIVPIGGTDTDMLPKRSLQGSYDQVAIPVVEEERASLANLIENAGEDAIRILVSSHMERTENNVLECLEKKIMNGEYLGSPADRDAIIKLSSYHAKKVEEGNDISTATTNIMNRYDPISFIRRDVKALHDGSSVAASKDIQFLEEAFDIYMFCVGEIENYAQELKDAIAEVAHHTKEATVALIVANLARDINSAHSAEMAESSYAHHTMQAALAQKNADVADAQTKYYSRIAALAFQNPEFAKFDHMRIIQGIQDAHTVAHQSQLTSQQTRQRLGELDLTARHFLLDTSLKFERKTDTHRFSYALRENVQNIQKAIGEAVEKANPDNPIKLLKGLTEMQTRFFFRMVNKWNEDGIKNIVNQNNEDDVPWVTLWGSNPRRPQPFKQLRNE</sequence>
<keyword evidence="3" id="KW-1185">Reference proteome</keyword>
<evidence type="ECO:0000256" key="1">
    <source>
        <dbReference type="SAM" id="SignalP"/>
    </source>
</evidence>
<evidence type="ECO:0000313" key="2">
    <source>
        <dbReference type="EMBL" id="CEG40826.1"/>
    </source>
</evidence>
<organism evidence="2 3">
    <name type="scientific">Plasmopara halstedii</name>
    <name type="common">Downy mildew of sunflower</name>
    <dbReference type="NCBI Taxonomy" id="4781"/>
    <lineage>
        <taxon>Eukaryota</taxon>
        <taxon>Sar</taxon>
        <taxon>Stramenopiles</taxon>
        <taxon>Oomycota</taxon>
        <taxon>Peronosporomycetes</taxon>
        <taxon>Peronosporales</taxon>
        <taxon>Peronosporaceae</taxon>
        <taxon>Plasmopara</taxon>
    </lineage>
</organism>
<evidence type="ECO:0000313" key="3">
    <source>
        <dbReference type="Proteomes" id="UP000054928"/>
    </source>
</evidence>
<feature type="chain" id="PRO_5006058707" description="RxLR-like protein" evidence="1">
    <location>
        <begin position="21"/>
        <end position="423"/>
    </location>
</feature>